<keyword evidence="2 6" id="KW-0812">Transmembrane</keyword>
<proteinExistence type="predicted"/>
<dbReference type="InterPro" id="IPR004864">
    <property type="entry name" value="LEA_2"/>
</dbReference>
<evidence type="ECO:0000256" key="5">
    <source>
        <dbReference type="SAM" id="MobiDB-lite"/>
    </source>
</evidence>
<accession>S8CLN7</accession>
<name>S8CLN7_9LAMI</name>
<comment type="caution">
    <text evidence="8">The sequence shown here is derived from an EMBL/GenBank/DDBJ whole genome shotgun (WGS) entry which is preliminary data.</text>
</comment>
<evidence type="ECO:0000259" key="7">
    <source>
        <dbReference type="Pfam" id="PF03168"/>
    </source>
</evidence>
<sequence length="256" mass="27997">MADSSRPATGYPAPNPPPTNGYSANQPPLGGGSYPYGRPPPSGGYYGYQSYPQSYQYDPNYAQRLTFLRRIVGLGIAVLIVFGTITFIVWLVLRPQMPQFQVDSLSISNFSLGSSSLISFTSAVRLTATNPNKKMKLEYDDIQAYIYYKTESLSQTSVPPFQQETRNITSLTANFAAAGSFVDGFVVNGINGERANSGDVNFNFRMITRVAFEAKAWRARRRYLKVICADLIVGIPNNVSSGALTATLPKPCQVGV</sequence>
<evidence type="ECO:0000313" key="9">
    <source>
        <dbReference type="Proteomes" id="UP000015453"/>
    </source>
</evidence>
<evidence type="ECO:0000256" key="3">
    <source>
        <dbReference type="ARBA" id="ARBA00022989"/>
    </source>
</evidence>
<evidence type="ECO:0000313" key="8">
    <source>
        <dbReference type="EMBL" id="EPS67655.1"/>
    </source>
</evidence>
<dbReference type="GO" id="GO:0005886">
    <property type="term" value="C:plasma membrane"/>
    <property type="evidence" value="ECO:0007669"/>
    <property type="project" value="TreeGrafter"/>
</dbReference>
<dbReference type="InterPro" id="IPR044839">
    <property type="entry name" value="NDR1-like"/>
</dbReference>
<reference evidence="8 9" key="1">
    <citation type="journal article" date="2013" name="BMC Genomics">
        <title>The miniature genome of a carnivorous plant Genlisea aurea contains a low number of genes and short non-coding sequences.</title>
        <authorList>
            <person name="Leushkin E.V."/>
            <person name="Sutormin R.A."/>
            <person name="Nabieva E.R."/>
            <person name="Penin A.A."/>
            <person name="Kondrashov A.S."/>
            <person name="Logacheva M.D."/>
        </authorList>
    </citation>
    <scope>NUCLEOTIDE SEQUENCE [LARGE SCALE GENOMIC DNA]</scope>
</reference>
<dbReference type="PANTHER" id="PTHR31234">
    <property type="entry name" value="LATE EMBRYOGENESIS ABUNDANT (LEA) HYDROXYPROLINE-RICH GLYCOPROTEIN FAMILY"/>
    <property type="match status" value="1"/>
</dbReference>
<gene>
    <name evidence="8" type="ORF">M569_07117</name>
</gene>
<protein>
    <recommendedName>
        <fullName evidence="7">Late embryogenesis abundant protein LEA-2 subgroup domain-containing protein</fullName>
    </recommendedName>
</protein>
<dbReference type="OrthoDB" id="1737281at2759"/>
<dbReference type="AlphaFoldDB" id="S8CLN7"/>
<organism evidence="8 9">
    <name type="scientific">Genlisea aurea</name>
    <dbReference type="NCBI Taxonomy" id="192259"/>
    <lineage>
        <taxon>Eukaryota</taxon>
        <taxon>Viridiplantae</taxon>
        <taxon>Streptophyta</taxon>
        <taxon>Embryophyta</taxon>
        <taxon>Tracheophyta</taxon>
        <taxon>Spermatophyta</taxon>
        <taxon>Magnoliopsida</taxon>
        <taxon>eudicotyledons</taxon>
        <taxon>Gunneridae</taxon>
        <taxon>Pentapetalae</taxon>
        <taxon>asterids</taxon>
        <taxon>lamiids</taxon>
        <taxon>Lamiales</taxon>
        <taxon>Lentibulariaceae</taxon>
        <taxon>Genlisea</taxon>
    </lineage>
</organism>
<dbReference type="Pfam" id="PF03168">
    <property type="entry name" value="LEA_2"/>
    <property type="match status" value="1"/>
</dbReference>
<dbReference type="PANTHER" id="PTHR31234:SF55">
    <property type="entry name" value="LATE EMBRYOGENESIS ABUNDANT (LEA) HYDROXYPROLINE-RICH GLYCOPROTEIN FAMILY"/>
    <property type="match status" value="1"/>
</dbReference>
<keyword evidence="4 6" id="KW-0472">Membrane</keyword>
<evidence type="ECO:0000256" key="4">
    <source>
        <dbReference type="ARBA" id="ARBA00023136"/>
    </source>
</evidence>
<keyword evidence="9" id="KW-1185">Reference proteome</keyword>
<feature type="domain" description="Late embryogenesis abundant protein LEA-2 subgroup" evidence="7">
    <location>
        <begin position="126"/>
        <end position="210"/>
    </location>
</feature>
<dbReference type="GO" id="GO:0098542">
    <property type="term" value="P:defense response to other organism"/>
    <property type="evidence" value="ECO:0007669"/>
    <property type="project" value="InterPro"/>
</dbReference>
<evidence type="ECO:0000256" key="1">
    <source>
        <dbReference type="ARBA" id="ARBA00004167"/>
    </source>
</evidence>
<evidence type="ECO:0000256" key="2">
    <source>
        <dbReference type="ARBA" id="ARBA00022692"/>
    </source>
</evidence>
<dbReference type="Proteomes" id="UP000015453">
    <property type="component" value="Unassembled WGS sequence"/>
</dbReference>
<comment type="subcellular location">
    <subcellularLocation>
        <location evidence="1">Membrane</location>
        <topology evidence="1">Single-pass membrane protein</topology>
    </subcellularLocation>
</comment>
<dbReference type="EMBL" id="AUSU01002993">
    <property type="protein sequence ID" value="EPS67655.1"/>
    <property type="molecule type" value="Genomic_DNA"/>
</dbReference>
<keyword evidence="3 6" id="KW-1133">Transmembrane helix</keyword>
<evidence type="ECO:0000256" key="6">
    <source>
        <dbReference type="SAM" id="Phobius"/>
    </source>
</evidence>
<feature type="transmembrane region" description="Helical" evidence="6">
    <location>
        <begin position="71"/>
        <end position="93"/>
    </location>
</feature>
<feature type="region of interest" description="Disordered" evidence="5">
    <location>
        <begin position="1"/>
        <end position="36"/>
    </location>
</feature>